<dbReference type="Gene3D" id="3.90.70.10">
    <property type="entry name" value="Cysteine proteinases"/>
    <property type="match status" value="1"/>
</dbReference>
<comment type="caution">
    <text evidence="3">The sequence shown here is derived from an EMBL/GenBank/DDBJ whole genome shotgun (WGS) entry which is preliminary data.</text>
</comment>
<gene>
    <name evidence="3" type="ORF">M569_14935</name>
</gene>
<dbReference type="InterPro" id="IPR038765">
    <property type="entry name" value="Papain-like_cys_pep_sf"/>
</dbReference>
<dbReference type="GO" id="GO:0004843">
    <property type="term" value="F:cysteine-type deubiquitinase activity"/>
    <property type="evidence" value="ECO:0007669"/>
    <property type="project" value="InterPro"/>
</dbReference>
<dbReference type="PANTHER" id="PTHR24006">
    <property type="entry name" value="UBIQUITIN CARBOXYL-TERMINAL HYDROLASE"/>
    <property type="match status" value="1"/>
</dbReference>
<dbReference type="AlphaFoldDB" id="S8DB16"/>
<sequence>LASEAEPKSNNKGLKTSLQKFVENFRTSKQPNSFSLDAGKESAVIHGEQVAMLPQMFVQLYSSNTMELRPFGLLNCGNSCYANAVLQCLAFTRPLTSYFLQGLHSRTCRKKDWCLICEFEHLMQKGRETNYPLSPVGIISHVKRIGNHLIPGRQEDAHDFLRNVVEKMQSIWLEESGFSGSLAEDSTLFGLSFGGYVRSKIKCLKCSGRSVQCDRLMDIAVEISGDIDTLNEALAQFTISETLGGDDKYKCSRCKSYERAKKKLTVVEAPNILTLVLKRFQSGNSEKLKKFVRFHEILDLAPYMSSLSDEFPIYDLYATVVHSNMMNDSYSGHYISYVKNVKGEWFRMDDSRVSRVDVETVLSTEAYMLFYAR</sequence>
<dbReference type="PROSITE" id="PS50235">
    <property type="entry name" value="USP_3"/>
    <property type="match status" value="1"/>
</dbReference>
<name>S8DB16_9LAMI</name>
<dbReference type="EMBL" id="AUSU01008013">
    <property type="protein sequence ID" value="EPS59868.1"/>
    <property type="molecule type" value="Genomic_DNA"/>
</dbReference>
<feature type="non-terminal residue" evidence="3">
    <location>
        <position position="1"/>
    </location>
</feature>
<keyword evidence="4" id="KW-1185">Reference proteome</keyword>
<proteinExistence type="inferred from homology"/>
<dbReference type="OrthoDB" id="420187at2759"/>
<dbReference type="InterPro" id="IPR018200">
    <property type="entry name" value="USP_CS"/>
</dbReference>
<dbReference type="PROSITE" id="PS00972">
    <property type="entry name" value="USP_1"/>
    <property type="match status" value="1"/>
</dbReference>
<dbReference type="GO" id="GO:0005829">
    <property type="term" value="C:cytosol"/>
    <property type="evidence" value="ECO:0007669"/>
    <property type="project" value="TreeGrafter"/>
</dbReference>
<reference evidence="3 4" key="1">
    <citation type="journal article" date="2013" name="BMC Genomics">
        <title>The miniature genome of a carnivorous plant Genlisea aurea contains a low number of genes and short non-coding sequences.</title>
        <authorList>
            <person name="Leushkin E.V."/>
            <person name="Sutormin R.A."/>
            <person name="Nabieva E.R."/>
            <person name="Penin A.A."/>
            <person name="Kondrashov A.S."/>
            <person name="Logacheva M.D."/>
        </authorList>
    </citation>
    <scope>NUCLEOTIDE SEQUENCE [LARGE SCALE GENOMIC DNA]</scope>
</reference>
<comment type="similarity">
    <text evidence="1">Belongs to the peptidase C19 family.</text>
</comment>
<evidence type="ECO:0000313" key="4">
    <source>
        <dbReference type="Proteomes" id="UP000015453"/>
    </source>
</evidence>
<organism evidence="3 4">
    <name type="scientific">Genlisea aurea</name>
    <dbReference type="NCBI Taxonomy" id="192259"/>
    <lineage>
        <taxon>Eukaryota</taxon>
        <taxon>Viridiplantae</taxon>
        <taxon>Streptophyta</taxon>
        <taxon>Embryophyta</taxon>
        <taxon>Tracheophyta</taxon>
        <taxon>Spermatophyta</taxon>
        <taxon>Magnoliopsida</taxon>
        <taxon>eudicotyledons</taxon>
        <taxon>Gunneridae</taxon>
        <taxon>Pentapetalae</taxon>
        <taxon>asterids</taxon>
        <taxon>lamiids</taxon>
        <taxon>Lamiales</taxon>
        <taxon>Lentibulariaceae</taxon>
        <taxon>Genlisea</taxon>
    </lineage>
</organism>
<dbReference type="InterPro" id="IPR050164">
    <property type="entry name" value="Peptidase_C19"/>
</dbReference>
<dbReference type="InterPro" id="IPR001394">
    <property type="entry name" value="Peptidase_C19_UCH"/>
</dbReference>
<evidence type="ECO:0000256" key="1">
    <source>
        <dbReference type="ARBA" id="ARBA00009085"/>
    </source>
</evidence>
<evidence type="ECO:0000259" key="2">
    <source>
        <dbReference type="PROSITE" id="PS50235"/>
    </source>
</evidence>
<protein>
    <recommendedName>
        <fullName evidence="2">USP domain-containing protein</fullName>
    </recommendedName>
</protein>
<feature type="domain" description="USP" evidence="2">
    <location>
        <begin position="71"/>
        <end position="373"/>
    </location>
</feature>
<dbReference type="SUPFAM" id="SSF54001">
    <property type="entry name" value="Cysteine proteinases"/>
    <property type="match status" value="1"/>
</dbReference>
<dbReference type="Pfam" id="PF00443">
    <property type="entry name" value="UCH"/>
    <property type="match status" value="1"/>
</dbReference>
<dbReference type="Proteomes" id="UP000015453">
    <property type="component" value="Unassembled WGS sequence"/>
</dbReference>
<evidence type="ECO:0000313" key="3">
    <source>
        <dbReference type="EMBL" id="EPS59868.1"/>
    </source>
</evidence>
<dbReference type="PANTHER" id="PTHR24006:SF690">
    <property type="entry name" value="UBIQUITIN CARBOXYL-TERMINAL HYDROLASE 17"/>
    <property type="match status" value="1"/>
</dbReference>
<dbReference type="GO" id="GO:0005634">
    <property type="term" value="C:nucleus"/>
    <property type="evidence" value="ECO:0007669"/>
    <property type="project" value="TreeGrafter"/>
</dbReference>
<accession>S8DB16</accession>
<dbReference type="FunFam" id="3.90.70.10:FF:000119">
    <property type="entry name" value="Ubiquitin specific peptidase 36"/>
    <property type="match status" value="1"/>
</dbReference>
<dbReference type="GO" id="GO:0016579">
    <property type="term" value="P:protein deubiquitination"/>
    <property type="evidence" value="ECO:0007669"/>
    <property type="project" value="InterPro"/>
</dbReference>
<dbReference type="InterPro" id="IPR028889">
    <property type="entry name" value="USP"/>
</dbReference>